<gene>
    <name evidence="4" type="ORF">D3Z30_06785</name>
    <name evidence="5" type="ORF">DXC19_06790</name>
    <name evidence="3" type="ORF">G8J23_02995</name>
</gene>
<sequence>MLGFSVSLGSKLNQSYIQSMVSQGYDTIFTSLQIPEEDDQLTLIHFGELCQILSQYSITFIIDVNPSLLNHHFYSLLDQYAHGDFVIRIDHDLNINLIHDIQQHGYRCCINASTITQSELSTLYRHSNIQSLVYCHNYYPRPDTGLSATFVEQQNALIHSFDSMADIYAFIPGTELRGPIFKGLPTIEVHRNQHPCFAVHELERVGISNIIIGDTRFDLNLARQLYQMCVQRHFELRVNVTENINDDLSNILFTKHHSRIDSPEHIIRSYESRHLINQTIEAVGIDQRLPGDITIDNHLNGRYEGELQVIKSPLQGHPNINRIARIYKQDQPFIHLIAPGDTFEFKCLKEQ</sequence>
<evidence type="ECO:0000313" key="7">
    <source>
        <dbReference type="Proteomes" id="UP000481807"/>
    </source>
</evidence>
<dbReference type="Pfam" id="PF05913">
    <property type="entry name" value="MupG_C"/>
    <property type="match status" value="1"/>
</dbReference>
<dbReference type="EMBL" id="QXWP01000003">
    <property type="protein sequence ID" value="NBH30685.1"/>
    <property type="molecule type" value="Genomic_DNA"/>
</dbReference>
<evidence type="ECO:0000313" key="6">
    <source>
        <dbReference type="Proteomes" id="UP000261016"/>
    </source>
</evidence>
<reference evidence="3 8" key="3">
    <citation type="submission" date="2020-03" db="EMBL/GenBank/DDBJ databases">
        <title>Comparative genetics of Staphylococcus warneri persistents from caprine mastitis.</title>
        <authorList>
            <person name="Franca C.A."/>
            <person name="Rosa D.S."/>
            <person name="Silva A."/>
            <person name="Rodrigues D.L.N."/>
            <person name="Santos R.G."/>
            <person name="Castillo R.E.H."/>
            <person name="Moreira M.A.S."/>
            <person name="Lima M.C."/>
            <person name="Gouveia G.V."/>
            <person name="Gouveia J.J.S."/>
            <person name="Souza R.F.S."/>
            <person name="Bertram B."/>
            <person name="Azevedo V."/>
            <person name="Costa M."/>
        </authorList>
    </citation>
    <scope>NUCLEOTIDE SEQUENCE [LARGE SCALE GENOMIC DNA]</scope>
    <source>
        <strain evidence="3 8">Cap 9.2</strain>
    </source>
</reference>
<dbReference type="Gene3D" id="2.40.100.10">
    <property type="entry name" value="Cyclophilin-like"/>
    <property type="match status" value="1"/>
</dbReference>
<dbReference type="Pfam" id="PF19200">
    <property type="entry name" value="MupG_N"/>
    <property type="match status" value="1"/>
</dbReference>
<dbReference type="PANTHER" id="PTHR38435:SF2">
    <property type="entry name" value="DUF871 DOMAIN-CONTAINING PROTEIN"/>
    <property type="match status" value="1"/>
</dbReference>
<evidence type="ECO:0000313" key="5">
    <source>
        <dbReference type="EMBL" id="RGM31254.1"/>
    </source>
</evidence>
<dbReference type="Proteomes" id="UP000481807">
    <property type="component" value="Unassembled WGS sequence"/>
</dbReference>
<dbReference type="InterPro" id="IPR013785">
    <property type="entry name" value="Aldolase_TIM"/>
</dbReference>
<keyword evidence="8" id="KW-1185">Reference proteome</keyword>
<organism evidence="5 6">
    <name type="scientific">Staphylococcus warneri</name>
    <dbReference type="NCBI Taxonomy" id="1292"/>
    <lineage>
        <taxon>Bacteria</taxon>
        <taxon>Bacillati</taxon>
        <taxon>Bacillota</taxon>
        <taxon>Bacilli</taxon>
        <taxon>Bacillales</taxon>
        <taxon>Staphylococcaceae</taxon>
        <taxon>Staphylococcus</taxon>
    </lineage>
</organism>
<dbReference type="SUPFAM" id="SSF50891">
    <property type="entry name" value="Cyclophilin-like"/>
    <property type="match status" value="1"/>
</dbReference>
<dbReference type="Proteomes" id="UP000814367">
    <property type="component" value="Unassembled WGS sequence"/>
</dbReference>
<dbReference type="AlphaFoldDB" id="A0A5F0U2N7"/>
<comment type="caution">
    <text evidence="5">The sequence shown here is derived from an EMBL/GenBank/DDBJ whole genome shotgun (WGS) entry which is preliminary data.</text>
</comment>
<dbReference type="Proteomes" id="UP000261016">
    <property type="component" value="Unassembled WGS sequence"/>
</dbReference>
<evidence type="ECO:0000313" key="4">
    <source>
        <dbReference type="EMBL" id="NBH30685.1"/>
    </source>
</evidence>
<name>A0A5F0U2N7_STAWA</name>
<proteinExistence type="predicted"/>
<evidence type="ECO:0000313" key="3">
    <source>
        <dbReference type="EMBL" id="MCG6224986.1"/>
    </source>
</evidence>
<evidence type="ECO:0000313" key="8">
    <source>
        <dbReference type="Proteomes" id="UP000814367"/>
    </source>
</evidence>
<reference evidence="5 6" key="1">
    <citation type="submission" date="2018-08" db="EMBL/GenBank/DDBJ databases">
        <title>A genome reference for cultivated species of the human gut microbiota.</title>
        <authorList>
            <person name="Zou Y."/>
            <person name="Xue W."/>
            <person name="Luo G."/>
        </authorList>
    </citation>
    <scope>NUCLEOTIDE SEQUENCE [LARGE SCALE GENOMIC DNA]</scope>
    <source>
        <strain evidence="5 6">OM08-17AT</strain>
    </source>
</reference>
<dbReference type="InterPro" id="IPR043797">
    <property type="entry name" value="MupG_N"/>
</dbReference>
<protein>
    <submittedName>
        <fullName evidence="3">DUF871 domain-containing protein</fullName>
    </submittedName>
    <submittedName>
        <fullName evidence="5">DUF871 family protein</fullName>
    </submittedName>
</protein>
<evidence type="ECO:0000259" key="2">
    <source>
        <dbReference type="Pfam" id="PF19200"/>
    </source>
</evidence>
<dbReference type="InterPro" id="IPR043894">
    <property type="entry name" value="MupG_C"/>
</dbReference>
<dbReference type="Gene3D" id="3.20.20.70">
    <property type="entry name" value="Aldolase class I"/>
    <property type="match status" value="1"/>
</dbReference>
<dbReference type="InterPro" id="IPR017853">
    <property type="entry name" value="GH"/>
</dbReference>
<feature type="domain" description="6-phospho-N-acetylmuramidase N-terminal" evidence="2">
    <location>
        <begin position="2"/>
        <end position="218"/>
    </location>
</feature>
<dbReference type="SUPFAM" id="SSF51445">
    <property type="entry name" value="(Trans)glycosidases"/>
    <property type="match status" value="1"/>
</dbReference>
<dbReference type="InterPro" id="IPR029000">
    <property type="entry name" value="Cyclophilin-like_dom_sf"/>
</dbReference>
<dbReference type="InterPro" id="IPR008589">
    <property type="entry name" value="MupG"/>
</dbReference>
<accession>A0A5F0U2N7</accession>
<dbReference type="EMBL" id="QSTD01000002">
    <property type="protein sequence ID" value="RGM31254.1"/>
    <property type="molecule type" value="Genomic_DNA"/>
</dbReference>
<feature type="domain" description="6-phospho-N-acetylmuramidase C-terminal" evidence="1">
    <location>
        <begin position="235"/>
        <end position="346"/>
    </location>
</feature>
<dbReference type="PANTHER" id="PTHR38435">
    <property type="match status" value="1"/>
</dbReference>
<dbReference type="RefSeq" id="WP_002467028.1">
    <property type="nucleotide sequence ID" value="NZ_CABMFV010000002.1"/>
</dbReference>
<reference evidence="4 7" key="2">
    <citation type="submission" date="2018-08" db="EMBL/GenBank/DDBJ databases">
        <title>Murine metabolic-syndrome-specific gut microbial biobank.</title>
        <authorList>
            <person name="Liu C."/>
        </authorList>
    </citation>
    <scope>NUCLEOTIDE SEQUENCE [LARGE SCALE GENOMIC DNA]</scope>
    <source>
        <strain evidence="4 7">1XD21-27</strain>
    </source>
</reference>
<dbReference type="EMBL" id="JAANHJ010000001">
    <property type="protein sequence ID" value="MCG6224986.1"/>
    <property type="molecule type" value="Genomic_DNA"/>
</dbReference>
<evidence type="ECO:0000259" key="1">
    <source>
        <dbReference type="Pfam" id="PF05913"/>
    </source>
</evidence>